<feature type="transmembrane region" description="Helical" evidence="14">
    <location>
        <begin position="434"/>
        <end position="453"/>
    </location>
</feature>
<evidence type="ECO:0000256" key="3">
    <source>
        <dbReference type="ARBA" id="ARBA00004991"/>
    </source>
</evidence>
<name>A0A1B7P6T9_9EURO</name>
<dbReference type="GO" id="GO:0016020">
    <property type="term" value="C:membrane"/>
    <property type="evidence" value="ECO:0007669"/>
    <property type="project" value="UniProtKB-SubCell"/>
</dbReference>
<evidence type="ECO:0000256" key="4">
    <source>
        <dbReference type="ARBA" id="ARBA00006335"/>
    </source>
</evidence>
<comment type="pathway">
    <text evidence="3">Sphingolipid metabolism.</text>
</comment>
<dbReference type="InterPro" id="IPR036691">
    <property type="entry name" value="Endo/exonu/phosph_ase_sf"/>
</dbReference>
<dbReference type="InterPro" id="IPR038772">
    <property type="entry name" value="Sph/SMPD2-like"/>
</dbReference>
<keyword evidence="6" id="KW-0479">Metal-binding</keyword>
<evidence type="ECO:0000256" key="11">
    <source>
        <dbReference type="ARBA" id="ARBA00023098"/>
    </source>
</evidence>
<proteinExistence type="inferred from homology"/>
<dbReference type="PANTHER" id="PTHR16320:SF24">
    <property type="entry name" value="PHOSPHODIESTERASE, PUTATIVE-RELATED"/>
    <property type="match status" value="1"/>
</dbReference>
<dbReference type="Proteomes" id="UP000091918">
    <property type="component" value="Unassembled WGS sequence"/>
</dbReference>
<dbReference type="Pfam" id="PF03372">
    <property type="entry name" value="Exo_endo_phos"/>
    <property type="match status" value="1"/>
</dbReference>
<feature type="domain" description="Endonuclease/exonuclease/phosphatase" evidence="15">
    <location>
        <begin position="16"/>
        <end position="328"/>
    </location>
</feature>
<evidence type="ECO:0000256" key="5">
    <source>
        <dbReference type="ARBA" id="ARBA00022692"/>
    </source>
</evidence>
<evidence type="ECO:0000256" key="6">
    <source>
        <dbReference type="ARBA" id="ARBA00022723"/>
    </source>
</evidence>
<sequence length="529" mass="59543">MLPQNSDDLPAKITLLTLNCWGLKYLSKYRRERLLEIGKRIAHSEDPPHIVGLQECWTQEDYNNIRRETREILPYGKFYFSGIFGGGLAILSKWPIEESTMYAYPLNGRPTAFFRGDWFVGKGIACARIRIGPGATDIADVFCTHLHAPYEREPHDSYLCHRTAQAWEIGKLMRASAERGHLVIGLGDFNMLPQSFAHRLITSHAPVKDVWSHLHPDSSIGAAVDPPEMARKKPVPSADFNILENGATCDGLFNTWRWSQPEQNKLRREGHVAVDGQLPDPHAKRLDYIFVGDGAFSNFSSSRKWTIDSARVCMMERHPTLHCSLSDHFAVEATITLDIAKDDDCDEEDPSSFLPIQKHIESIRSRSPAAGATTLITAENARNSNSNTNTNSDANADVARQQQQVTIMADIYDQVLFMISTYSARERFQRRARVGHFIVSLVISIACLVGVWWSPRAFVSFILCLVSSLSLVAGTIDGLIGGFFVSSELRALKEFEWEIRNARRTVLGLGLDIEEEHRSSKPVQRGWYP</sequence>
<comment type="caution">
    <text evidence="16">The sequence shown here is derived from an EMBL/GenBank/DDBJ whole genome shotgun (WGS) entry which is preliminary data.</text>
</comment>
<dbReference type="PANTHER" id="PTHR16320">
    <property type="entry name" value="SPHINGOMYELINASE FAMILY MEMBER"/>
    <property type="match status" value="1"/>
</dbReference>
<dbReference type="Gene3D" id="3.60.10.10">
    <property type="entry name" value="Endonuclease/exonuclease/phosphatase"/>
    <property type="match status" value="1"/>
</dbReference>
<evidence type="ECO:0000313" key="17">
    <source>
        <dbReference type="Proteomes" id="UP000091918"/>
    </source>
</evidence>
<protein>
    <recommendedName>
        <fullName evidence="15">Endonuclease/exonuclease/phosphatase domain-containing protein</fullName>
    </recommendedName>
</protein>
<dbReference type="EMBL" id="LGUA01000051">
    <property type="protein sequence ID" value="OAX84756.1"/>
    <property type="molecule type" value="Genomic_DNA"/>
</dbReference>
<keyword evidence="9" id="KW-0746">Sphingolipid metabolism</keyword>
<dbReference type="InterPro" id="IPR005135">
    <property type="entry name" value="Endo/exonuclease/phosphatase"/>
</dbReference>
<feature type="region of interest" description="Disordered" evidence="13">
    <location>
        <begin position="377"/>
        <end position="396"/>
    </location>
</feature>
<keyword evidence="12 14" id="KW-0472">Membrane</keyword>
<evidence type="ECO:0000256" key="13">
    <source>
        <dbReference type="SAM" id="MobiDB-lite"/>
    </source>
</evidence>
<dbReference type="OrthoDB" id="387657at2759"/>
<evidence type="ECO:0000256" key="9">
    <source>
        <dbReference type="ARBA" id="ARBA00022919"/>
    </source>
</evidence>
<keyword evidence="10 14" id="KW-1133">Transmembrane helix</keyword>
<dbReference type="STRING" id="1658172.A0A1B7P6T9"/>
<comment type="pathway">
    <text evidence="2">Lipid metabolism; sphingolipid metabolism.</text>
</comment>
<dbReference type="AlphaFoldDB" id="A0A1B7P6T9"/>
<dbReference type="GO" id="GO:0006665">
    <property type="term" value="P:sphingolipid metabolic process"/>
    <property type="evidence" value="ECO:0007669"/>
    <property type="project" value="UniProtKB-KW"/>
</dbReference>
<dbReference type="CDD" id="cd09079">
    <property type="entry name" value="RgfB-like"/>
    <property type="match status" value="1"/>
</dbReference>
<comment type="similarity">
    <text evidence="4">Belongs to the neutral sphingomyelinase family.</text>
</comment>
<dbReference type="FunFam" id="3.60.10.10:FF:000059">
    <property type="entry name" value="Inositol phosphosphingolipids phospholipase C"/>
    <property type="match status" value="1"/>
</dbReference>
<accession>A0A1B7P6T9</accession>
<evidence type="ECO:0000256" key="2">
    <source>
        <dbReference type="ARBA" id="ARBA00004760"/>
    </source>
</evidence>
<feature type="transmembrane region" description="Helical" evidence="14">
    <location>
        <begin position="459"/>
        <end position="485"/>
    </location>
</feature>
<evidence type="ECO:0000259" key="15">
    <source>
        <dbReference type="Pfam" id="PF03372"/>
    </source>
</evidence>
<evidence type="ECO:0000256" key="12">
    <source>
        <dbReference type="ARBA" id="ARBA00023136"/>
    </source>
</evidence>
<evidence type="ECO:0000256" key="10">
    <source>
        <dbReference type="ARBA" id="ARBA00022989"/>
    </source>
</evidence>
<keyword evidence="11" id="KW-0443">Lipid metabolism</keyword>
<organism evidence="16 17">
    <name type="scientific">Emergomyces africanus</name>
    <dbReference type="NCBI Taxonomy" id="1955775"/>
    <lineage>
        <taxon>Eukaryota</taxon>
        <taxon>Fungi</taxon>
        <taxon>Dikarya</taxon>
        <taxon>Ascomycota</taxon>
        <taxon>Pezizomycotina</taxon>
        <taxon>Eurotiomycetes</taxon>
        <taxon>Eurotiomycetidae</taxon>
        <taxon>Onygenales</taxon>
        <taxon>Ajellomycetaceae</taxon>
        <taxon>Emergomyces</taxon>
    </lineage>
</organism>
<gene>
    <name evidence="16" type="ORF">ACJ72_00866</name>
</gene>
<dbReference type="SUPFAM" id="SSF56219">
    <property type="entry name" value="DNase I-like"/>
    <property type="match status" value="1"/>
</dbReference>
<keyword evidence="7" id="KW-0378">Hydrolase</keyword>
<evidence type="ECO:0000256" key="14">
    <source>
        <dbReference type="SAM" id="Phobius"/>
    </source>
</evidence>
<evidence type="ECO:0000313" key="16">
    <source>
        <dbReference type="EMBL" id="OAX84756.1"/>
    </source>
</evidence>
<keyword evidence="17" id="KW-1185">Reference proteome</keyword>
<evidence type="ECO:0000256" key="7">
    <source>
        <dbReference type="ARBA" id="ARBA00022801"/>
    </source>
</evidence>
<dbReference type="GO" id="GO:0046872">
    <property type="term" value="F:metal ion binding"/>
    <property type="evidence" value="ECO:0007669"/>
    <property type="project" value="UniProtKB-KW"/>
</dbReference>
<reference evidence="16 17" key="1">
    <citation type="submission" date="2015-07" db="EMBL/GenBank/DDBJ databases">
        <title>Emmonsia species relationships and genome sequence.</title>
        <authorList>
            <person name="Cuomo C.A."/>
            <person name="Schwartz I.S."/>
            <person name="Kenyon C."/>
            <person name="de Hoog G.S."/>
            <person name="Govender N.P."/>
            <person name="Botha A."/>
            <person name="Moreno L."/>
            <person name="de Vries M."/>
            <person name="Munoz J.F."/>
            <person name="Stielow J.B."/>
        </authorList>
    </citation>
    <scope>NUCLEOTIDE SEQUENCE [LARGE SCALE GENOMIC DNA]</scope>
    <source>
        <strain evidence="16 17">CBS 136260</strain>
    </source>
</reference>
<keyword evidence="5 14" id="KW-0812">Transmembrane</keyword>
<dbReference type="GO" id="GO:0004767">
    <property type="term" value="F:sphingomyelin phosphodiesterase activity"/>
    <property type="evidence" value="ECO:0007669"/>
    <property type="project" value="InterPro"/>
</dbReference>
<evidence type="ECO:0000256" key="8">
    <source>
        <dbReference type="ARBA" id="ARBA00022842"/>
    </source>
</evidence>
<comment type="subcellular location">
    <subcellularLocation>
        <location evidence="1">Membrane</location>
        <topology evidence="1">Multi-pass membrane protein</topology>
    </subcellularLocation>
</comment>
<evidence type="ECO:0000256" key="1">
    <source>
        <dbReference type="ARBA" id="ARBA00004141"/>
    </source>
</evidence>
<keyword evidence="8" id="KW-0460">Magnesium</keyword>